<name>A0AAD8LY35_9APIA</name>
<accession>A0AAD8LY35</accession>
<evidence type="ECO:0000313" key="4">
    <source>
        <dbReference type="Proteomes" id="UP001237642"/>
    </source>
</evidence>
<feature type="compositionally biased region" description="Polar residues" evidence="1">
    <location>
        <begin position="223"/>
        <end position="237"/>
    </location>
</feature>
<feature type="compositionally biased region" description="Basic and acidic residues" evidence="1">
    <location>
        <begin position="174"/>
        <end position="191"/>
    </location>
</feature>
<dbReference type="Pfam" id="PF13960">
    <property type="entry name" value="DUF4218"/>
    <property type="match status" value="1"/>
</dbReference>
<dbReference type="InterPro" id="IPR025452">
    <property type="entry name" value="DUF4218"/>
</dbReference>
<proteinExistence type="predicted"/>
<feature type="domain" description="DUF4218" evidence="2">
    <location>
        <begin position="13"/>
        <end position="48"/>
    </location>
</feature>
<reference evidence="3" key="2">
    <citation type="submission" date="2023-05" db="EMBL/GenBank/DDBJ databases">
        <authorList>
            <person name="Schelkunov M.I."/>
        </authorList>
    </citation>
    <scope>NUCLEOTIDE SEQUENCE</scope>
    <source>
        <strain evidence="3">Hsosn_3</strain>
        <tissue evidence="3">Leaf</tissue>
    </source>
</reference>
<keyword evidence="4" id="KW-1185">Reference proteome</keyword>
<gene>
    <name evidence="3" type="ORF">POM88_048051</name>
</gene>
<evidence type="ECO:0000259" key="2">
    <source>
        <dbReference type="Pfam" id="PF13960"/>
    </source>
</evidence>
<dbReference type="Proteomes" id="UP001237642">
    <property type="component" value="Unassembled WGS sequence"/>
</dbReference>
<feature type="compositionally biased region" description="Polar residues" evidence="1">
    <location>
        <begin position="142"/>
        <end position="153"/>
    </location>
</feature>
<evidence type="ECO:0000313" key="3">
    <source>
        <dbReference type="EMBL" id="KAK1354795.1"/>
    </source>
</evidence>
<feature type="compositionally biased region" description="Acidic residues" evidence="1">
    <location>
        <begin position="192"/>
        <end position="203"/>
    </location>
</feature>
<dbReference type="EMBL" id="JAUIZM010000011">
    <property type="protein sequence ID" value="KAK1354795.1"/>
    <property type="molecule type" value="Genomic_DNA"/>
</dbReference>
<protein>
    <recommendedName>
        <fullName evidence="2">DUF4218 domain-containing protein</fullName>
    </recommendedName>
</protein>
<comment type="caution">
    <text evidence="3">The sequence shown here is derived from an EMBL/GenBank/DDBJ whole genome shotgun (WGS) entry which is preliminary data.</text>
</comment>
<evidence type="ECO:0000256" key="1">
    <source>
        <dbReference type="SAM" id="MobiDB-lite"/>
    </source>
</evidence>
<organism evidence="3 4">
    <name type="scientific">Heracleum sosnowskyi</name>
    <dbReference type="NCBI Taxonomy" id="360622"/>
    <lineage>
        <taxon>Eukaryota</taxon>
        <taxon>Viridiplantae</taxon>
        <taxon>Streptophyta</taxon>
        <taxon>Embryophyta</taxon>
        <taxon>Tracheophyta</taxon>
        <taxon>Spermatophyta</taxon>
        <taxon>Magnoliopsida</taxon>
        <taxon>eudicotyledons</taxon>
        <taxon>Gunneridae</taxon>
        <taxon>Pentapetalae</taxon>
        <taxon>asterids</taxon>
        <taxon>campanulids</taxon>
        <taxon>Apiales</taxon>
        <taxon>Apiaceae</taxon>
        <taxon>Apioideae</taxon>
        <taxon>apioid superclade</taxon>
        <taxon>Tordylieae</taxon>
        <taxon>Tordyliinae</taxon>
        <taxon>Heracleum</taxon>
    </lineage>
</organism>
<feature type="region of interest" description="Disordered" evidence="1">
    <location>
        <begin position="87"/>
        <end position="247"/>
    </location>
</feature>
<reference evidence="3" key="1">
    <citation type="submission" date="2023-02" db="EMBL/GenBank/DDBJ databases">
        <title>Genome of toxic invasive species Heracleum sosnowskyi carries increased number of genes despite the absence of recent whole-genome duplications.</title>
        <authorList>
            <person name="Schelkunov M."/>
            <person name="Shtratnikova V."/>
            <person name="Makarenko M."/>
            <person name="Klepikova A."/>
            <person name="Omelchenko D."/>
            <person name="Novikova G."/>
            <person name="Obukhova E."/>
            <person name="Bogdanov V."/>
            <person name="Penin A."/>
            <person name="Logacheva M."/>
        </authorList>
    </citation>
    <scope>NUCLEOTIDE SEQUENCE</scope>
    <source>
        <strain evidence="3">Hsosn_3</strain>
        <tissue evidence="3">Leaf</tissue>
    </source>
</reference>
<sequence>MDDEEITWTELPKSKPEGSIAEGYLAEECLTFCSRFLNNDAVPKFERCPQKDAENLIEEHRALIDSHPISKKYKRDYETETLVCDHSSTTTTKKSKKPTEVYSPRKSARLNNAQGIIPNEVKSSKKPALLKNPRQGRGENVEVTSARKSTQLVSARPEISVDAALKQKPKYLHNPKDEDKGKSKVQDKDECVQENEEQSDDGASEILPKKTKKVKNKLLIGPTTRSRANGVTTTENGSTHDDTNEEATNSVLVEHPAKTQLPCIQGIGSMADYLAMRELRQKKLQKLLQLEVELKLTRRGLKKILEVVEVVEEVEAKLNQKVNEEVDVKVNQKVHDNLTLVL</sequence>
<dbReference type="AlphaFoldDB" id="A0AAD8LY35"/>